<name>A0A1H1WQK8_9MICC</name>
<keyword evidence="3" id="KW-1185">Reference proteome</keyword>
<feature type="region of interest" description="Disordered" evidence="1">
    <location>
        <begin position="126"/>
        <end position="150"/>
    </location>
</feature>
<dbReference type="OrthoDB" id="4925798at2"/>
<dbReference type="AlphaFoldDB" id="A0A1H1WQK8"/>
<evidence type="ECO:0000313" key="2">
    <source>
        <dbReference type="EMBL" id="SDS98449.1"/>
    </source>
</evidence>
<gene>
    <name evidence="2" type="ORF">SAMN04489743_1381</name>
</gene>
<organism evidence="2 3">
    <name type="scientific">Pseudarthrobacter equi</name>
    <dbReference type="NCBI Taxonomy" id="728066"/>
    <lineage>
        <taxon>Bacteria</taxon>
        <taxon>Bacillati</taxon>
        <taxon>Actinomycetota</taxon>
        <taxon>Actinomycetes</taxon>
        <taxon>Micrococcales</taxon>
        <taxon>Micrococcaceae</taxon>
        <taxon>Pseudarthrobacter</taxon>
    </lineage>
</organism>
<evidence type="ECO:0000313" key="3">
    <source>
        <dbReference type="Proteomes" id="UP000198751"/>
    </source>
</evidence>
<feature type="region of interest" description="Disordered" evidence="1">
    <location>
        <begin position="20"/>
        <end position="42"/>
    </location>
</feature>
<dbReference type="RefSeq" id="WP_157693433.1">
    <property type="nucleotide sequence ID" value="NZ_LT629779.1"/>
</dbReference>
<protein>
    <submittedName>
        <fullName evidence="2">Uncharacterized protein</fullName>
    </submittedName>
</protein>
<dbReference type="Proteomes" id="UP000198751">
    <property type="component" value="Chromosome I"/>
</dbReference>
<feature type="compositionally biased region" description="Low complexity" evidence="1">
    <location>
        <begin position="20"/>
        <end position="30"/>
    </location>
</feature>
<proteinExistence type="predicted"/>
<accession>A0A1H1WQK8</accession>
<dbReference type="EMBL" id="LT629779">
    <property type="protein sequence ID" value="SDS98449.1"/>
    <property type="molecule type" value="Genomic_DNA"/>
</dbReference>
<reference evidence="3" key="1">
    <citation type="submission" date="2016-10" db="EMBL/GenBank/DDBJ databases">
        <authorList>
            <person name="Varghese N."/>
            <person name="Submissions S."/>
        </authorList>
    </citation>
    <scope>NUCLEOTIDE SEQUENCE [LARGE SCALE GENOMIC DNA]</scope>
    <source>
        <strain evidence="3">IMMIB L-1606</strain>
    </source>
</reference>
<sequence length="267" mass="27677">MFLAAFAAVVLAGCEYTGPEEPAAAASSPATTRLETPPPASFEQNVEEVARKLKAAPTDAGMPSDAEPAGKLVLALGPGDYTITGACAGVYGAKLTVTREDGVPEAAYFECKDTLDKFFRHDGGPLTISAVPPEGKPAATGVSVQRNQDPRASALEDFSDWSGEQLQPPVPGELRGASSGNARTGTTLMADPGQYHLDFLCVGPNFAELSVSTAAGAEVLAPVRVPCDGQAVRMPLLLPSKGADIYMSPLEGIDGRYAYRLVPAGQP</sequence>
<evidence type="ECO:0000256" key="1">
    <source>
        <dbReference type="SAM" id="MobiDB-lite"/>
    </source>
</evidence>